<keyword evidence="7" id="KW-0808">Transferase</keyword>
<dbReference type="Proteomes" id="UP000291404">
    <property type="component" value="Unassembled WGS sequence"/>
</dbReference>
<gene>
    <name evidence="7" type="ORF">CWI36_1723p0010</name>
    <name evidence="6" type="ORF">CWI39_2204p0020</name>
</gene>
<dbReference type="GO" id="GO:0005524">
    <property type="term" value="F:ATP binding"/>
    <property type="evidence" value="ECO:0007669"/>
    <property type="project" value="UniProtKB-KW"/>
</dbReference>
<proteinExistence type="inferred from homology"/>
<evidence type="ECO:0000313" key="7">
    <source>
        <dbReference type="EMBL" id="TBU00171.1"/>
    </source>
</evidence>
<keyword evidence="3" id="KW-0067">ATP-binding</keyword>
<feature type="signal peptide" evidence="4">
    <location>
        <begin position="1"/>
        <end position="23"/>
    </location>
</feature>
<dbReference type="SUPFAM" id="SSF56112">
    <property type="entry name" value="Protein kinase-like (PK-like)"/>
    <property type="match status" value="1"/>
</dbReference>
<feature type="domain" description="Protein kinase" evidence="5">
    <location>
        <begin position="43"/>
        <end position="211"/>
    </location>
</feature>
<keyword evidence="4" id="KW-0732">Signal</keyword>
<dbReference type="GO" id="GO:0004672">
    <property type="term" value="F:protein kinase activity"/>
    <property type="evidence" value="ECO:0007669"/>
    <property type="project" value="InterPro"/>
</dbReference>
<keyword evidence="2" id="KW-0547">Nucleotide-binding</keyword>
<evidence type="ECO:0000313" key="9">
    <source>
        <dbReference type="Proteomes" id="UP000293045"/>
    </source>
</evidence>
<dbReference type="SMART" id="SM00220">
    <property type="entry name" value="S_TKc"/>
    <property type="match status" value="1"/>
</dbReference>
<dbReference type="PANTHER" id="PTHR45832">
    <property type="entry name" value="SERINE/THREONINE-PROTEIN KINASE SAMKA-RELATED-RELATED"/>
    <property type="match status" value="1"/>
</dbReference>
<sequence length="211" mass="25153">MKFFRLKIIHLFIHLHIFLCKKAKRDQSYVLKKCEKYLSNAGYYAGKYISYGRSSYVYSFKPNNLKKKVAIKIGRTKKYKNTLSNEMYFLKIIEHENIIKLKEDFVIGKIKCIVMPFYESNLYNYISKLKSEDIRKKEILVQILKALAYLHSQNIIHNDIKSDNVLIDEDLNIKISDFGLSCTNDEPFKIFLKLKFEENEGKYYHYSPEIR</sequence>
<dbReference type="Proteomes" id="UP000293045">
    <property type="component" value="Unassembled WGS sequence"/>
</dbReference>
<keyword evidence="8" id="KW-1185">Reference proteome</keyword>
<accession>A0A4Q9L0B1</accession>
<evidence type="ECO:0000256" key="1">
    <source>
        <dbReference type="ARBA" id="ARBA00008874"/>
    </source>
</evidence>
<dbReference type="PROSITE" id="PS00108">
    <property type="entry name" value="PROTEIN_KINASE_ST"/>
    <property type="match status" value="1"/>
</dbReference>
<dbReference type="Pfam" id="PF00069">
    <property type="entry name" value="Pkinase"/>
    <property type="match status" value="1"/>
</dbReference>
<dbReference type="PANTHER" id="PTHR45832:SF22">
    <property type="entry name" value="SERINE_THREONINE-PROTEIN KINASE SAMKA-RELATED"/>
    <property type="match status" value="1"/>
</dbReference>
<dbReference type="InterPro" id="IPR000719">
    <property type="entry name" value="Prot_kinase_dom"/>
</dbReference>
<dbReference type="InterPro" id="IPR051931">
    <property type="entry name" value="PAK3-like"/>
</dbReference>
<dbReference type="CDD" id="cd00180">
    <property type="entry name" value="PKc"/>
    <property type="match status" value="1"/>
</dbReference>
<dbReference type="Gene3D" id="1.10.510.10">
    <property type="entry name" value="Transferase(Phosphotransferase) domain 1"/>
    <property type="match status" value="1"/>
</dbReference>
<dbReference type="EMBL" id="PIXR01002204">
    <property type="protein sequence ID" value="TBT98946.1"/>
    <property type="molecule type" value="Genomic_DNA"/>
</dbReference>
<comment type="caution">
    <text evidence="7">The sequence shown here is derived from an EMBL/GenBank/DDBJ whole genome shotgun (WGS) entry which is preliminary data.</text>
</comment>
<evidence type="ECO:0000313" key="6">
    <source>
        <dbReference type="EMBL" id="TBT98946.1"/>
    </source>
</evidence>
<protein>
    <submittedName>
        <fullName evidence="7">Protein kinase</fullName>
    </submittedName>
</protein>
<feature type="chain" id="PRO_5033445399" evidence="4">
    <location>
        <begin position="24"/>
        <end position="211"/>
    </location>
</feature>
<evidence type="ECO:0000259" key="5">
    <source>
        <dbReference type="PROSITE" id="PS50011"/>
    </source>
</evidence>
<dbReference type="VEuPathDB" id="MicrosporidiaDB:CWI39_2204p0020"/>
<evidence type="ECO:0000313" key="8">
    <source>
        <dbReference type="Proteomes" id="UP000291404"/>
    </source>
</evidence>
<dbReference type="InterPro" id="IPR008271">
    <property type="entry name" value="Ser/Thr_kinase_AS"/>
</dbReference>
<dbReference type="VEuPathDB" id="MicrosporidiaDB:CWI36_1723p0010"/>
<evidence type="ECO:0000256" key="4">
    <source>
        <dbReference type="SAM" id="SignalP"/>
    </source>
</evidence>
<dbReference type="STRING" id="148818.A0A4Q9L0B1"/>
<evidence type="ECO:0000256" key="2">
    <source>
        <dbReference type="ARBA" id="ARBA00022741"/>
    </source>
</evidence>
<dbReference type="AlphaFoldDB" id="A0A4Q9L0B1"/>
<reference evidence="8 9" key="1">
    <citation type="submission" date="2017-12" db="EMBL/GenBank/DDBJ databases">
        <authorList>
            <person name="Pombert J.-F."/>
            <person name="Haag K.L."/>
            <person name="Ebert D."/>
        </authorList>
    </citation>
    <scope>NUCLEOTIDE SEQUENCE [LARGE SCALE GENOMIC DNA]</scope>
    <source>
        <strain evidence="7">BE-OM-2</strain>
        <strain evidence="6">IL-BN-2</strain>
    </source>
</reference>
<name>A0A4Q9L0B1_9MICR</name>
<dbReference type="EMBL" id="PITI01001723">
    <property type="protein sequence ID" value="TBU00171.1"/>
    <property type="molecule type" value="Genomic_DNA"/>
</dbReference>
<evidence type="ECO:0000256" key="3">
    <source>
        <dbReference type="ARBA" id="ARBA00022840"/>
    </source>
</evidence>
<dbReference type="InterPro" id="IPR011009">
    <property type="entry name" value="Kinase-like_dom_sf"/>
</dbReference>
<dbReference type="PROSITE" id="PS50011">
    <property type="entry name" value="PROTEIN_KINASE_DOM"/>
    <property type="match status" value="1"/>
</dbReference>
<dbReference type="Gene3D" id="3.30.200.20">
    <property type="entry name" value="Phosphorylase Kinase, domain 1"/>
    <property type="match status" value="1"/>
</dbReference>
<comment type="similarity">
    <text evidence="1">Belongs to the protein kinase superfamily. STE Ser/Thr protein kinase family. STE20 subfamily.</text>
</comment>
<keyword evidence="7" id="KW-0418">Kinase</keyword>
<organism evidence="7 8">
    <name type="scientific">Hamiltosporidium magnivora</name>
    <dbReference type="NCBI Taxonomy" id="148818"/>
    <lineage>
        <taxon>Eukaryota</taxon>
        <taxon>Fungi</taxon>
        <taxon>Fungi incertae sedis</taxon>
        <taxon>Microsporidia</taxon>
        <taxon>Dubosqiidae</taxon>
        <taxon>Hamiltosporidium</taxon>
    </lineage>
</organism>